<proteinExistence type="predicted"/>
<dbReference type="InterPro" id="IPR036691">
    <property type="entry name" value="Endo/exonu/phosph_ase_sf"/>
</dbReference>
<dbReference type="PANTHER" id="PTHR46890">
    <property type="entry name" value="NON-LTR RETROLELEMENT REVERSE TRANSCRIPTASE-LIKE PROTEIN-RELATED"/>
    <property type="match status" value="1"/>
</dbReference>
<dbReference type="InterPro" id="IPR052343">
    <property type="entry name" value="Retrotransposon-Effector_Assoc"/>
</dbReference>
<dbReference type="EMBL" id="JANJYJ010000002">
    <property type="protein sequence ID" value="KAK3227785.1"/>
    <property type="molecule type" value="Genomic_DNA"/>
</dbReference>
<dbReference type="PANTHER" id="PTHR46890:SF48">
    <property type="entry name" value="RNA-DIRECTED DNA POLYMERASE"/>
    <property type="match status" value="1"/>
</dbReference>
<comment type="caution">
    <text evidence="1">The sequence shown here is derived from an EMBL/GenBank/DDBJ whole genome shotgun (WGS) entry which is preliminary data.</text>
</comment>
<organism evidence="1 2">
    <name type="scientific">Dipteronia sinensis</name>
    <dbReference type="NCBI Taxonomy" id="43782"/>
    <lineage>
        <taxon>Eukaryota</taxon>
        <taxon>Viridiplantae</taxon>
        <taxon>Streptophyta</taxon>
        <taxon>Embryophyta</taxon>
        <taxon>Tracheophyta</taxon>
        <taxon>Spermatophyta</taxon>
        <taxon>Magnoliopsida</taxon>
        <taxon>eudicotyledons</taxon>
        <taxon>Gunneridae</taxon>
        <taxon>Pentapetalae</taxon>
        <taxon>rosids</taxon>
        <taxon>malvids</taxon>
        <taxon>Sapindales</taxon>
        <taxon>Sapindaceae</taxon>
        <taxon>Hippocastanoideae</taxon>
        <taxon>Acereae</taxon>
        <taxon>Dipteronia</taxon>
    </lineage>
</organism>
<evidence type="ECO:0008006" key="3">
    <source>
        <dbReference type="Google" id="ProtNLM"/>
    </source>
</evidence>
<evidence type="ECO:0000313" key="2">
    <source>
        <dbReference type="Proteomes" id="UP001281410"/>
    </source>
</evidence>
<evidence type="ECO:0000313" key="1">
    <source>
        <dbReference type="EMBL" id="KAK3227785.1"/>
    </source>
</evidence>
<protein>
    <recommendedName>
        <fullName evidence="3">Reverse transcriptase domain-containing protein</fullName>
    </recommendedName>
</protein>
<dbReference type="AlphaFoldDB" id="A0AAE0EIM0"/>
<reference evidence="1" key="1">
    <citation type="journal article" date="2023" name="Plant J.">
        <title>Genome sequences and population genomics provide insights into the demographic history, inbreeding, and mutation load of two 'living fossil' tree species of Dipteronia.</title>
        <authorList>
            <person name="Feng Y."/>
            <person name="Comes H.P."/>
            <person name="Chen J."/>
            <person name="Zhu S."/>
            <person name="Lu R."/>
            <person name="Zhang X."/>
            <person name="Li P."/>
            <person name="Qiu J."/>
            <person name="Olsen K.M."/>
            <person name="Qiu Y."/>
        </authorList>
    </citation>
    <scope>NUCLEOTIDE SEQUENCE</scope>
    <source>
        <strain evidence="1">NBL</strain>
    </source>
</reference>
<name>A0AAE0EIM0_9ROSI</name>
<dbReference type="SUPFAM" id="SSF56219">
    <property type="entry name" value="DNase I-like"/>
    <property type="match status" value="1"/>
</dbReference>
<keyword evidence="2" id="KW-1185">Reference proteome</keyword>
<accession>A0AAE0EIM0</accession>
<sequence length="425" mass="48878">MSIHGVTFTWSNNREQEAWARLDRFLLSQEILIWFPNLIQKGLERSLSDHYLIMLGEQKDDWGPCPFQLYNSWLENKDLIVDEALKGWKNCAVRGTKGFVLFSKMKASKLRINNWFKSGKMNTVKTEDIEAQLGSIDKKIVQKGWTDRNRIDRTKLLEELWNSLRREEQMWHQKSRINWLKEGDRNTKFFHCMANNGRRKVNALGDMSFGGVVCSDSVSIRRCVFSFFQNHFKKEEEESLALETEFSSEEVWIALSSCDGNKAPGPKGLNMNFIKANWGVIQHDFMNFINEFYRDGSIVKEVNQSFIALIPKVGKPNLMTDFRPISLVGAMYKILVKVLAIRIKKVMNSVIGASQMAFVNNRQIVDSFVIAEEIIHKWKGDKEGGATFFTGLCSSVREIGQIGRLIVGQSLVGLLPWLKAESRPY</sequence>
<gene>
    <name evidence="1" type="ORF">Dsin_007647</name>
</gene>
<dbReference type="Proteomes" id="UP001281410">
    <property type="component" value="Unassembled WGS sequence"/>
</dbReference>